<feature type="domain" description="PAC" evidence="3">
    <location>
        <begin position="241"/>
        <end position="292"/>
    </location>
</feature>
<dbReference type="SMART" id="SM00267">
    <property type="entry name" value="GGDEF"/>
    <property type="match status" value="1"/>
</dbReference>
<evidence type="ECO:0000259" key="3">
    <source>
        <dbReference type="PROSITE" id="PS50113"/>
    </source>
</evidence>
<evidence type="ECO:0000259" key="2">
    <source>
        <dbReference type="PROSITE" id="PS50112"/>
    </source>
</evidence>
<dbReference type="InterPro" id="IPR029787">
    <property type="entry name" value="Nucleotide_cyclase"/>
</dbReference>
<dbReference type="EMBL" id="CP114014">
    <property type="protein sequence ID" value="XAY06352.1"/>
    <property type="molecule type" value="Genomic_DNA"/>
</dbReference>
<dbReference type="Gene3D" id="3.30.70.270">
    <property type="match status" value="1"/>
</dbReference>
<dbReference type="InterPro" id="IPR035965">
    <property type="entry name" value="PAS-like_dom_sf"/>
</dbReference>
<name>A0AAU7AXG6_9ACTN</name>
<dbReference type="SUPFAM" id="SSF55785">
    <property type="entry name" value="PYP-like sensor domain (PAS domain)"/>
    <property type="match status" value="2"/>
</dbReference>
<dbReference type="PROSITE" id="PS50113">
    <property type="entry name" value="PAC"/>
    <property type="match status" value="2"/>
</dbReference>
<dbReference type="InterPro" id="IPR000160">
    <property type="entry name" value="GGDEF_dom"/>
</dbReference>
<proteinExistence type="predicted"/>
<feature type="domain" description="PAC" evidence="3">
    <location>
        <begin position="113"/>
        <end position="165"/>
    </location>
</feature>
<dbReference type="PROSITE" id="PS50112">
    <property type="entry name" value="PAS"/>
    <property type="match status" value="2"/>
</dbReference>
<dbReference type="Pfam" id="PF00990">
    <property type="entry name" value="GGDEF"/>
    <property type="match status" value="1"/>
</dbReference>
<dbReference type="InterPro" id="IPR035919">
    <property type="entry name" value="EAL_sf"/>
</dbReference>
<evidence type="ECO:0008006" key="7">
    <source>
        <dbReference type="Google" id="ProtNLM"/>
    </source>
</evidence>
<evidence type="ECO:0000256" key="1">
    <source>
        <dbReference type="SAM" id="MobiDB-lite"/>
    </source>
</evidence>
<dbReference type="CDD" id="cd01949">
    <property type="entry name" value="GGDEF"/>
    <property type="match status" value="1"/>
</dbReference>
<reference evidence="6" key="1">
    <citation type="submission" date="2022-12" db="EMBL/GenBank/DDBJ databases">
        <title>Paraconexibacter alkalitolerans sp. nov. and Baekduia alba sp. nov., isolated from soil and emended description of the genera Paraconexibacter (Chun et al., 2020) and Baekduia (An et al., 2020).</title>
        <authorList>
            <person name="Vieira S."/>
            <person name="Huber K.J."/>
            <person name="Geppert A."/>
            <person name="Wolf J."/>
            <person name="Neumann-Schaal M."/>
            <person name="Muesken M."/>
            <person name="Overmann J."/>
        </authorList>
    </citation>
    <scope>NUCLEOTIDE SEQUENCE</scope>
    <source>
        <strain evidence="6">AEG42_29</strain>
    </source>
</reference>
<evidence type="ECO:0000313" key="6">
    <source>
        <dbReference type="EMBL" id="XAY06352.1"/>
    </source>
</evidence>
<feature type="region of interest" description="Disordered" evidence="1">
    <location>
        <begin position="1"/>
        <end position="29"/>
    </location>
</feature>
<protein>
    <recommendedName>
        <fullName evidence="7">EAL domain-containing protein</fullName>
    </recommendedName>
</protein>
<accession>A0AAU7AXG6</accession>
<dbReference type="Pfam" id="PF00563">
    <property type="entry name" value="EAL"/>
    <property type="match status" value="1"/>
</dbReference>
<dbReference type="Pfam" id="PF08447">
    <property type="entry name" value="PAS_3"/>
    <property type="match status" value="1"/>
</dbReference>
<dbReference type="InterPro" id="IPR001610">
    <property type="entry name" value="PAC"/>
</dbReference>
<dbReference type="InterPro" id="IPR052155">
    <property type="entry name" value="Biofilm_reg_signaling"/>
</dbReference>
<dbReference type="AlphaFoldDB" id="A0AAU7AXG6"/>
<dbReference type="InterPro" id="IPR013656">
    <property type="entry name" value="PAS_4"/>
</dbReference>
<dbReference type="PANTHER" id="PTHR44757:SF2">
    <property type="entry name" value="BIOFILM ARCHITECTURE MAINTENANCE PROTEIN MBAA"/>
    <property type="match status" value="1"/>
</dbReference>
<dbReference type="CDD" id="cd01948">
    <property type="entry name" value="EAL"/>
    <property type="match status" value="1"/>
</dbReference>
<dbReference type="SMART" id="SM00086">
    <property type="entry name" value="PAC"/>
    <property type="match status" value="2"/>
</dbReference>
<dbReference type="CDD" id="cd00130">
    <property type="entry name" value="PAS"/>
    <property type="match status" value="2"/>
</dbReference>
<dbReference type="PANTHER" id="PTHR44757">
    <property type="entry name" value="DIGUANYLATE CYCLASE DGCP"/>
    <property type="match status" value="1"/>
</dbReference>
<dbReference type="Gene3D" id="3.20.20.450">
    <property type="entry name" value="EAL domain"/>
    <property type="match status" value="1"/>
</dbReference>
<feature type="domain" description="GGDEF" evidence="5">
    <location>
        <begin position="324"/>
        <end position="460"/>
    </location>
</feature>
<dbReference type="KEGG" id="parq:DSM112329_03221"/>
<dbReference type="SUPFAM" id="SSF55073">
    <property type="entry name" value="Nucleotide cyclase"/>
    <property type="match status" value="1"/>
</dbReference>
<dbReference type="NCBIfam" id="TIGR00229">
    <property type="entry name" value="sensory_box"/>
    <property type="match status" value="2"/>
</dbReference>
<dbReference type="PROSITE" id="PS50887">
    <property type="entry name" value="GGDEF"/>
    <property type="match status" value="1"/>
</dbReference>
<dbReference type="InterPro" id="IPR043128">
    <property type="entry name" value="Rev_trsase/Diguanyl_cyclase"/>
</dbReference>
<dbReference type="InterPro" id="IPR000014">
    <property type="entry name" value="PAS"/>
</dbReference>
<evidence type="ECO:0000259" key="4">
    <source>
        <dbReference type="PROSITE" id="PS50883"/>
    </source>
</evidence>
<dbReference type="Gene3D" id="3.30.450.20">
    <property type="entry name" value="PAS domain"/>
    <property type="match status" value="2"/>
</dbReference>
<dbReference type="InterPro" id="IPR000700">
    <property type="entry name" value="PAS-assoc_C"/>
</dbReference>
<dbReference type="Pfam" id="PF08448">
    <property type="entry name" value="PAS_4"/>
    <property type="match status" value="1"/>
</dbReference>
<dbReference type="RefSeq" id="WP_354697586.1">
    <property type="nucleotide sequence ID" value="NZ_CP114014.1"/>
</dbReference>
<evidence type="ECO:0000259" key="5">
    <source>
        <dbReference type="PROSITE" id="PS50887"/>
    </source>
</evidence>
<dbReference type="InterPro" id="IPR001633">
    <property type="entry name" value="EAL_dom"/>
</dbReference>
<dbReference type="PROSITE" id="PS50883">
    <property type="entry name" value="EAL"/>
    <property type="match status" value="1"/>
</dbReference>
<dbReference type="SMART" id="SM00052">
    <property type="entry name" value="EAL"/>
    <property type="match status" value="1"/>
</dbReference>
<dbReference type="FunFam" id="3.30.70.270:FF:000001">
    <property type="entry name" value="Diguanylate cyclase domain protein"/>
    <property type="match status" value="1"/>
</dbReference>
<gene>
    <name evidence="6" type="ORF">DSM112329_03221</name>
</gene>
<feature type="domain" description="PAS" evidence="2">
    <location>
        <begin position="43"/>
        <end position="110"/>
    </location>
</feature>
<feature type="domain" description="PAS" evidence="2">
    <location>
        <begin position="166"/>
        <end position="237"/>
    </location>
</feature>
<dbReference type="SMART" id="SM00091">
    <property type="entry name" value="PAS"/>
    <property type="match status" value="2"/>
</dbReference>
<sequence length="723" mass="79015">MLPTGAAAATRRLRMHQIPPPSAAPDRALPFPEPGPGALWRGLVEQIPAVTYVAEFDAGATLKYVSPQIEELLGYTPDAFLRDPALWYACVHPDDLDRVRREELRTFESRTPFDCEFRMVHRDGHEVIVWERDAIITDADGAPTHTQGVLMDVTPMHLIRDELDAERESARRYLEVAGAAIVVLDRAGRVELLNRSGYKLAGHPEGTLQGRDFLGTVLDGDDLAEARTVFAAAMDTGHMPPSTEWRLVRTDGARTVAWTHRVMRDEHGEVIGTVSSGTDVTERRAAAAQIAHLANHDPVTDLPNRRLFGEHLELALARAARAGHAVGLLYLDLDDFKLVNDSLGHSAGDRLLVEVAQRLRARVRDADVLARHGGDEFLVLLGDLDPATAAEDAKAAGRGVLDALAVPFVLAGMEVHVTGSVGISLLPADAFDAESLLRHADAAMYQAKREGHDQVRLFDADRGEPRQRLSLTSRLRHAIAEEQLVLHWQPIVDPATRRLEALEALVRWQDPVRGLVMPDAFVALAEQAGIIDRLGELVLDLVVRQRVRWRQDDGFEPTVHVNLSPRELRNPRFADRVATRLADHHIDPATVVMEITESTAMQDPGQVRPLLRDLHDTGVRIAIDDFGAGHSSLSRLVGLPVDMLKIDRSFLARVPADPASAAVLSAVVALAGALNLQAVAEGVETESQREQLVGLGCPLAQGFLLGRPGPAHTVRGQLQRAAA</sequence>
<dbReference type="NCBIfam" id="TIGR00254">
    <property type="entry name" value="GGDEF"/>
    <property type="match status" value="1"/>
</dbReference>
<dbReference type="InterPro" id="IPR013655">
    <property type="entry name" value="PAS_fold_3"/>
</dbReference>
<organism evidence="6">
    <name type="scientific">Paraconexibacter sp. AEG42_29</name>
    <dbReference type="NCBI Taxonomy" id="2997339"/>
    <lineage>
        <taxon>Bacteria</taxon>
        <taxon>Bacillati</taxon>
        <taxon>Actinomycetota</taxon>
        <taxon>Thermoleophilia</taxon>
        <taxon>Solirubrobacterales</taxon>
        <taxon>Paraconexibacteraceae</taxon>
        <taxon>Paraconexibacter</taxon>
    </lineage>
</organism>
<dbReference type="SUPFAM" id="SSF141868">
    <property type="entry name" value="EAL domain-like"/>
    <property type="match status" value="1"/>
</dbReference>
<feature type="domain" description="EAL" evidence="4">
    <location>
        <begin position="468"/>
        <end position="722"/>
    </location>
</feature>